<evidence type="ECO:0000259" key="1">
    <source>
        <dbReference type="Pfam" id="PF13581"/>
    </source>
</evidence>
<dbReference type="KEGG" id="gfe:Gferi_09335"/>
<dbReference type="InterPro" id="IPR036890">
    <property type="entry name" value="HATPase_C_sf"/>
</dbReference>
<organism evidence="2 3">
    <name type="scientific">Geosporobacter ferrireducens</name>
    <dbReference type="NCBI Taxonomy" id="1424294"/>
    <lineage>
        <taxon>Bacteria</taxon>
        <taxon>Bacillati</taxon>
        <taxon>Bacillota</taxon>
        <taxon>Clostridia</taxon>
        <taxon>Peptostreptococcales</taxon>
        <taxon>Thermotaleaceae</taxon>
        <taxon>Geosporobacter</taxon>
    </lineage>
</organism>
<dbReference type="OrthoDB" id="2620581at2"/>
<reference evidence="2 3" key="1">
    <citation type="submission" date="2016-09" db="EMBL/GenBank/DDBJ databases">
        <title>Genomic analysis reveals versatility of anaerobic energy metabolism of Geosporobacter ferrireducens IRF9 of phylum Firmicutes.</title>
        <authorList>
            <person name="Kim S.-J."/>
        </authorList>
    </citation>
    <scope>NUCLEOTIDE SEQUENCE [LARGE SCALE GENOMIC DNA]</scope>
    <source>
        <strain evidence="2 3">IRF9</strain>
    </source>
</reference>
<name>A0A1D8GFS6_9FIRM</name>
<dbReference type="EMBL" id="CP017269">
    <property type="protein sequence ID" value="AOT69769.1"/>
    <property type="molecule type" value="Genomic_DNA"/>
</dbReference>
<gene>
    <name evidence="2" type="ORF">Gferi_09335</name>
</gene>
<dbReference type="CDD" id="cd16936">
    <property type="entry name" value="HATPase_RsbW-like"/>
    <property type="match status" value="1"/>
</dbReference>
<dbReference type="AlphaFoldDB" id="A0A1D8GFS6"/>
<dbReference type="Proteomes" id="UP000095743">
    <property type="component" value="Chromosome"/>
</dbReference>
<dbReference type="RefSeq" id="WP_069975816.1">
    <property type="nucleotide sequence ID" value="NZ_CP017269.1"/>
</dbReference>
<feature type="domain" description="Histidine kinase/HSP90-like ATPase" evidence="1">
    <location>
        <begin position="40"/>
        <end position="148"/>
    </location>
</feature>
<dbReference type="InterPro" id="IPR003594">
    <property type="entry name" value="HATPase_dom"/>
</dbReference>
<dbReference type="SUPFAM" id="SSF55874">
    <property type="entry name" value="ATPase domain of HSP90 chaperone/DNA topoisomerase II/histidine kinase"/>
    <property type="match status" value="1"/>
</dbReference>
<proteinExistence type="predicted"/>
<dbReference type="Gene3D" id="3.30.565.10">
    <property type="entry name" value="Histidine kinase-like ATPase, C-terminal domain"/>
    <property type="match status" value="1"/>
</dbReference>
<accession>A0A1D8GFS6</accession>
<dbReference type="Pfam" id="PF13581">
    <property type="entry name" value="HATPase_c_2"/>
    <property type="match status" value="1"/>
</dbReference>
<protein>
    <recommendedName>
        <fullName evidence="1">Histidine kinase/HSP90-like ATPase domain-containing protein</fullName>
    </recommendedName>
</protein>
<dbReference type="STRING" id="1424294.Gferi_09335"/>
<keyword evidence="3" id="KW-1185">Reference proteome</keyword>
<sequence>MTTLNENCGDLEVKKENKALTQLNLNADIQGLKILKYYCHEVAEIYLKDSDRIFEYILCLDELFVNCILHAYQGKGGLVNIQFKLEDNYIVAYVRDFGIGICEKYIEDVPKLSEDLFCEDGRGLFLVSSLSSKLKIERGQDQGTLIKVYFERMC</sequence>
<evidence type="ECO:0000313" key="3">
    <source>
        <dbReference type="Proteomes" id="UP000095743"/>
    </source>
</evidence>
<evidence type="ECO:0000313" key="2">
    <source>
        <dbReference type="EMBL" id="AOT69769.1"/>
    </source>
</evidence>